<dbReference type="KEGG" id="mik:FOE78_03830"/>
<dbReference type="Proteomes" id="UP000319263">
    <property type="component" value="Chromosome"/>
</dbReference>
<proteinExistence type="predicted"/>
<dbReference type="AlphaFoldDB" id="A0A516PVG8"/>
<dbReference type="EMBL" id="CP041692">
    <property type="protein sequence ID" value="QDP95159.1"/>
    <property type="molecule type" value="Genomic_DNA"/>
</dbReference>
<evidence type="ECO:0000313" key="3">
    <source>
        <dbReference type="Proteomes" id="UP000319263"/>
    </source>
</evidence>
<protein>
    <recommendedName>
        <fullName evidence="1">ABC-three component systems C-terminal domain-containing protein</fullName>
    </recommendedName>
</protein>
<evidence type="ECO:0000259" key="1">
    <source>
        <dbReference type="Pfam" id="PF20283"/>
    </source>
</evidence>
<dbReference type="InterPro" id="IPR046913">
    <property type="entry name" value="ABC-3C_CTD7"/>
</dbReference>
<organism evidence="2 3">
    <name type="scientific">Microlunatus elymi</name>
    <dbReference type="NCBI Taxonomy" id="2596828"/>
    <lineage>
        <taxon>Bacteria</taxon>
        <taxon>Bacillati</taxon>
        <taxon>Actinomycetota</taxon>
        <taxon>Actinomycetes</taxon>
        <taxon>Propionibacteriales</taxon>
        <taxon>Propionibacteriaceae</taxon>
        <taxon>Microlunatus</taxon>
    </lineage>
</organism>
<accession>A0A516PVG8</accession>
<evidence type="ECO:0000313" key="2">
    <source>
        <dbReference type="EMBL" id="QDP95159.1"/>
    </source>
</evidence>
<reference evidence="2 3" key="1">
    <citation type="submission" date="2019-07" db="EMBL/GenBank/DDBJ databases">
        <title>Microlunatus dokdonensis sp. nov. isolated from the rhizospheric soil of the wild plant Elymus tsukushiensis.</title>
        <authorList>
            <person name="Ghim S.-Y."/>
            <person name="Hwang Y.-J."/>
            <person name="Son J.-S."/>
            <person name="Shin J.-H."/>
        </authorList>
    </citation>
    <scope>NUCLEOTIDE SEQUENCE [LARGE SCALE GENOMIC DNA]</scope>
    <source>
        <strain evidence="2 3">KUDC0627</strain>
    </source>
</reference>
<dbReference type="RefSeq" id="WP_143985141.1">
    <property type="nucleotide sequence ID" value="NZ_CP041692.1"/>
</dbReference>
<name>A0A516PVG8_9ACTN</name>
<sequence>MASGAPQHSAAGQALGYLHQCMWALVELGRRAPDPATQLRLECLDDIQFDASGTPEELLQTKHHIGSSSGSLTPSSTDLWRTLNVWMDLQSCEDLLLRLVTTQKIPSNSPLRGLRSGADRDTAGALSALVKAAEESRSSTSAPWRQKFIKMGIDGQEELIGKIVIDDNSTQASDFDKDLTRTFRFAIPVGKEPVFTHLIKGWWAGISVQLLAGNLEAITGNDLVLQVNDIADQLKHDTLPVDPQVMQDYDESIVDTYKDRPFVQQLLWIAFENNRLWKAIRDYHRAYSQRSFWLRHQLLAEAELDRYAFKLHDEWEQIFDASMASMSHSGRTDAELVGQEILAELTKTCRARVRERFDEQWFNRGMLHALADGELGQRIGWHPEFEKKLEALLIHV</sequence>
<keyword evidence="3" id="KW-1185">Reference proteome</keyword>
<dbReference type="OrthoDB" id="2786695at2"/>
<feature type="domain" description="ABC-three component systems C-terminal" evidence="1">
    <location>
        <begin position="262"/>
        <end position="388"/>
    </location>
</feature>
<dbReference type="Pfam" id="PF20283">
    <property type="entry name" value="CTD7"/>
    <property type="match status" value="1"/>
</dbReference>
<gene>
    <name evidence="2" type="ORF">FOE78_03830</name>
</gene>